<comment type="similarity">
    <text evidence="2">Belongs to the ATP-dependent AMP-binding enzyme family.</text>
</comment>
<protein>
    <submittedName>
        <fullName evidence="9">4-coumarate--CoA ligase-like 1</fullName>
    </submittedName>
</protein>
<keyword evidence="6" id="KW-0587">Phenylpropanoid metabolism</keyword>
<dbReference type="InterPro" id="IPR025110">
    <property type="entry name" value="AMP-bd_C"/>
</dbReference>
<dbReference type="PROSITE" id="PS00455">
    <property type="entry name" value="AMP_BINDING"/>
    <property type="match status" value="1"/>
</dbReference>
<dbReference type="GO" id="GO:0050563">
    <property type="term" value="F:trans-feruloyl-CoA synthase activity"/>
    <property type="evidence" value="ECO:0007669"/>
    <property type="project" value="UniProtKB-ARBA"/>
</dbReference>
<reference evidence="9" key="1">
    <citation type="submission" date="2020-06" db="EMBL/GenBank/DDBJ databases">
        <authorList>
            <person name="Li T."/>
            <person name="Hu X."/>
            <person name="Zhang T."/>
            <person name="Song X."/>
            <person name="Zhang H."/>
            <person name="Dai N."/>
            <person name="Sheng W."/>
            <person name="Hou X."/>
            <person name="Wei L."/>
        </authorList>
    </citation>
    <scope>NUCLEOTIDE SEQUENCE</scope>
    <source>
        <strain evidence="9">G01</strain>
        <tissue evidence="9">Leaf</tissue>
    </source>
</reference>
<accession>A0AAW2NJ22</accession>
<evidence type="ECO:0000313" key="9">
    <source>
        <dbReference type="EMBL" id="KAL0343815.1"/>
    </source>
</evidence>
<feature type="domain" description="AMP-binding enzyme C-terminal" evidence="8">
    <location>
        <begin position="454"/>
        <end position="526"/>
    </location>
</feature>
<dbReference type="GO" id="GO:0005524">
    <property type="term" value="F:ATP binding"/>
    <property type="evidence" value="ECO:0007669"/>
    <property type="project" value="UniProtKB-KW"/>
</dbReference>
<dbReference type="FunFam" id="3.30.300.30:FF:000007">
    <property type="entry name" value="4-coumarate--CoA ligase 2"/>
    <property type="match status" value="1"/>
</dbReference>
<dbReference type="GO" id="GO:0004467">
    <property type="term" value="F:long-chain fatty acid-CoA ligase activity"/>
    <property type="evidence" value="ECO:0007669"/>
    <property type="project" value="TreeGrafter"/>
</dbReference>
<organism evidence="9">
    <name type="scientific">Sesamum angustifolium</name>
    <dbReference type="NCBI Taxonomy" id="2727405"/>
    <lineage>
        <taxon>Eukaryota</taxon>
        <taxon>Viridiplantae</taxon>
        <taxon>Streptophyta</taxon>
        <taxon>Embryophyta</taxon>
        <taxon>Tracheophyta</taxon>
        <taxon>Spermatophyta</taxon>
        <taxon>Magnoliopsida</taxon>
        <taxon>eudicotyledons</taxon>
        <taxon>Gunneridae</taxon>
        <taxon>Pentapetalae</taxon>
        <taxon>asterids</taxon>
        <taxon>lamiids</taxon>
        <taxon>Lamiales</taxon>
        <taxon>Pedaliaceae</taxon>
        <taxon>Sesamum</taxon>
    </lineage>
</organism>
<evidence type="ECO:0000256" key="3">
    <source>
        <dbReference type="ARBA" id="ARBA00022598"/>
    </source>
</evidence>
<evidence type="ECO:0000256" key="2">
    <source>
        <dbReference type="ARBA" id="ARBA00006432"/>
    </source>
</evidence>
<evidence type="ECO:0000259" key="7">
    <source>
        <dbReference type="Pfam" id="PF00501"/>
    </source>
</evidence>
<dbReference type="CDD" id="cd05904">
    <property type="entry name" value="4CL"/>
    <property type="match status" value="1"/>
</dbReference>
<evidence type="ECO:0000256" key="6">
    <source>
        <dbReference type="ARBA" id="ARBA00023051"/>
    </source>
</evidence>
<dbReference type="PANTHER" id="PTHR24096:SF389">
    <property type="entry name" value="4-COUMARATE--COA LIGASE-LIKE 1"/>
    <property type="match status" value="1"/>
</dbReference>
<sequence length="540" mass="58968">MGTVAQNLKQEEIIFHSKYPPVQVPDDVTLPEFVLSNLELYQDKVAFVDSVTGKGCTYGEVSRDVKRFSRALRSLGLRKGQVVVVLLPNVPVYATVALGIMAAGGIFSGANPSAHASEIKKQAEAADAKLIVTDGSTHHKVKDLGLPVIIHGEDRVDGTIYWDELLEAADKASADTTDDKVQQTDICALPFSSGTTGLSKGVMLTHRNLVANLCSSLFSVGPELVGQITILGLIPFFHIYGLTGICCATIRNKGKVVVMRRYELRAFLNALITHQVTFAPIVPPIILGLVKNPIVDEFDLSKLRLRSIMTAAAPLAPEILNEFEKKFPGVEVQEAYGMTEHSCITLTHGDPNKGHGIAKRNSVGFILPNLEVKFVDPESGKSLPKNAPGEICVRSQCVMKGYYKNEHETTLTIDKDGWLHTGDIGYIDDDGDVFIVDRIKELIKYKGFQVAPAELEAILLSHPSVEDAAVVDDEAGEIPAACVVMNKKAKESEEDMMDYVSSNVASYKRVRALQFVDAIPKSPSGKIMRRLIKENMVKKL</sequence>
<comment type="caution">
    <text evidence="9">The sequence shown here is derived from an EMBL/GenBank/DDBJ whole genome shotgun (WGS) entry which is preliminary data.</text>
</comment>
<dbReference type="InterPro" id="IPR020845">
    <property type="entry name" value="AMP-binding_CS"/>
</dbReference>
<dbReference type="SUPFAM" id="SSF56801">
    <property type="entry name" value="Acetyl-CoA synthetase-like"/>
    <property type="match status" value="1"/>
</dbReference>
<evidence type="ECO:0000256" key="1">
    <source>
        <dbReference type="ARBA" id="ARBA00004930"/>
    </source>
</evidence>
<proteinExistence type="inferred from homology"/>
<dbReference type="AlphaFoldDB" id="A0AAW2NJ22"/>
<keyword evidence="3 9" id="KW-0436">Ligase</keyword>
<gene>
    <name evidence="9" type="ORF">Sangu_1268900</name>
</gene>
<name>A0AAW2NJ22_9LAMI</name>
<dbReference type="Pfam" id="PF00501">
    <property type="entry name" value="AMP-binding"/>
    <property type="match status" value="1"/>
</dbReference>
<feature type="domain" description="AMP-dependent synthetase/ligase" evidence="7">
    <location>
        <begin position="40"/>
        <end position="403"/>
    </location>
</feature>
<dbReference type="GO" id="GO:0046949">
    <property type="term" value="P:fatty-acyl-CoA biosynthetic process"/>
    <property type="evidence" value="ECO:0007669"/>
    <property type="project" value="TreeGrafter"/>
</dbReference>
<comment type="pathway">
    <text evidence="1">Phytoalexin biosynthesis; 3,4',5-trihydroxystilbene biosynthesis; 3,4',5-trihydroxystilbene from trans-4-coumarate: step 1/2.</text>
</comment>
<dbReference type="EMBL" id="JACGWK010000007">
    <property type="protein sequence ID" value="KAL0343815.1"/>
    <property type="molecule type" value="Genomic_DNA"/>
</dbReference>
<dbReference type="GO" id="GO:0106286">
    <property type="term" value="F:(E)-caffeate-CoA ligase activity"/>
    <property type="evidence" value="ECO:0007669"/>
    <property type="project" value="UniProtKB-ARBA"/>
</dbReference>
<reference evidence="9" key="2">
    <citation type="journal article" date="2024" name="Plant">
        <title>Genomic evolution and insights into agronomic trait innovations of Sesamum species.</title>
        <authorList>
            <person name="Miao H."/>
            <person name="Wang L."/>
            <person name="Qu L."/>
            <person name="Liu H."/>
            <person name="Sun Y."/>
            <person name="Le M."/>
            <person name="Wang Q."/>
            <person name="Wei S."/>
            <person name="Zheng Y."/>
            <person name="Lin W."/>
            <person name="Duan Y."/>
            <person name="Cao H."/>
            <person name="Xiong S."/>
            <person name="Wang X."/>
            <person name="Wei L."/>
            <person name="Li C."/>
            <person name="Ma Q."/>
            <person name="Ju M."/>
            <person name="Zhao R."/>
            <person name="Li G."/>
            <person name="Mu C."/>
            <person name="Tian Q."/>
            <person name="Mei H."/>
            <person name="Zhang T."/>
            <person name="Gao T."/>
            <person name="Zhang H."/>
        </authorList>
    </citation>
    <scope>NUCLEOTIDE SEQUENCE</scope>
    <source>
        <strain evidence="9">G01</strain>
    </source>
</reference>
<dbReference type="Gene3D" id="3.40.50.12780">
    <property type="entry name" value="N-terminal domain of ligase-like"/>
    <property type="match status" value="1"/>
</dbReference>
<dbReference type="GO" id="GO:0009698">
    <property type="term" value="P:phenylpropanoid metabolic process"/>
    <property type="evidence" value="ECO:0007669"/>
    <property type="project" value="UniProtKB-KW"/>
</dbReference>
<keyword evidence="5" id="KW-0067">ATP-binding</keyword>
<dbReference type="Pfam" id="PF13193">
    <property type="entry name" value="AMP-binding_C"/>
    <property type="match status" value="1"/>
</dbReference>
<dbReference type="PANTHER" id="PTHR24096">
    <property type="entry name" value="LONG-CHAIN-FATTY-ACID--COA LIGASE"/>
    <property type="match status" value="1"/>
</dbReference>
<evidence type="ECO:0000256" key="4">
    <source>
        <dbReference type="ARBA" id="ARBA00022741"/>
    </source>
</evidence>
<evidence type="ECO:0000256" key="5">
    <source>
        <dbReference type="ARBA" id="ARBA00022840"/>
    </source>
</evidence>
<keyword evidence="4" id="KW-0547">Nucleotide-binding</keyword>
<dbReference type="InterPro" id="IPR045851">
    <property type="entry name" value="AMP-bd_C_sf"/>
</dbReference>
<dbReference type="InterPro" id="IPR000873">
    <property type="entry name" value="AMP-dep_synth/lig_dom"/>
</dbReference>
<dbReference type="Gene3D" id="3.30.300.30">
    <property type="match status" value="1"/>
</dbReference>
<dbReference type="FunFam" id="3.40.50.12780:FF:000003">
    <property type="entry name" value="Long-chain-fatty-acid--CoA ligase FadD"/>
    <property type="match status" value="1"/>
</dbReference>
<dbReference type="InterPro" id="IPR042099">
    <property type="entry name" value="ANL_N_sf"/>
</dbReference>
<evidence type="ECO:0000259" key="8">
    <source>
        <dbReference type="Pfam" id="PF13193"/>
    </source>
</evidence>